<dbReference type="Gene3D" id="3.30.70.590">
    <property type="entry name" value="Poly(A) polymerase predicted RNA binding domain"/>
    <property type="match status" value="1"/>
</dbReference>
<dbReference type="SUPFAM" id="SSF81631">
    <property type="entry name" value="PAP/OAS1 substrate-binding domain"/>
    <property type="match status" value="1"/>
</dbReference>
<evidence type="ECO:0000313" key="17">
    <source>
        <dbReference type="EMBL" id="KAJ0979961.1"/>
    </source>
</evidence>
<accession>A0A9D5CUP5</accession>
<dbReference type="PANTHER" id="PTHR10682">
    <property type="entry name" value="POLY A POLYMERASE"/>
    <property type="match status" value="1"/>
</dbReference>
<dbReference type="OrthoDB" id="412748at2759"/>
<name>A0A9D5CUP5_9LILI</name>
<comment type="cofactor">
    <cofactor evidence="1">
        <name>Mn(2+)</name>
        <dbReference type="ChEBI" id="CHEBI:29035"/>
    </cofactor>
</comment>
<keyword evidence="8 11" id="KW-0067">ATP-binding</keyword>
<dbReference type="Gene3D" id="1.10.1410.10">
    <property type="match status" value="1"/>
</dbReference>
<keyword evidence="7 11" id="KW-0547">Nucleotide-binding</keyword>
<comment type="catalytic activity">
    <reaction evidence="11">
        <text>RNA(n) + ATP = RNA(n)-3'-adenine ribonucleotide + diphosphate</text>
        <dbReference type="Rhea" id="RHEA:11332"/>
        <dbReference type="Rhea" id="RHEA-COMP:14527"/>
        <dbReference type="Rhea" id="RHEA-COMP:17347"/>
        <dbReference type="ChEBI" id="CHEBI:30616"/>
        <dbReference type="ChEBI" id="CHEBI:33019"/>
        <dbReference type="ChEBI" id="CHEBI:140395"/>
        <dbReference type="ChEBI" id="CHEBI:173115"/>
        <dbReference type="EC" id="2.7.7.19"/>
    </reaction>
</comment>
<comment type="subcellular location">
    <subcellularLocation>
        <location evidence="2 11">Nucleus</location>
    </subcellularLocation>
</comment>
<dbReference type="InterPro" id="IPR043519">
    <property type="entry name" value="NT_sf"/>
</dbReference>
<dbReference type="GO" id="GO:0006397">
    <property type="term" value="P:mRNA processing"/>
    <property type="evidence" value="ECO:0007669"/>
    <property type="project" value="UniProtKB-KW"/>
</dbReference>
<evidence type="ECO:0000259" key="16">
    <source>
        <dbReference type="Pfam" id="PF20750"/>
    </source>
</evidence>
<feature type="binding site" evidence="12">
    <location>
        <position position="274"/>
    </location>
    <ligand>
        <name>ATP</name>
        <dbReference type="ChEBI" id="CHEBI:30616"/>
    </ligand>
</feature>
<feature type="domain" description="Poly(A) polymerase RNA-binding" evidence="14">
    <location>
        <begin position="396"/>
        <end position="437"/>
    </location>
</feature>
<dbReference type="Pfam" id="PF20750">
    <property type="entry name" value="PAP_NTPase"/>
    <property type="match status" value="1"/>
</dbReference>
<sequence>MAYAHPIHRRINVPVPAPQIVVYPRTLVFSPGPPPPVGYLPGAIPVVPNPTFPGVVAPVALRLNPAFLLRIDEQRTQELIQFMASEGLVPTPEEEMKRRDAMEQLEQIVLVWIKKVAWQRGLPKEVIDSTSAAILAYGSYGLGVHGSDSDIDALCIGPSFATLEEDFFIVLRNMLQSRPEVSEIHCVKSAKVPLMRFKFNGISIDFPYTQLQAISVPDVVDIFDPHIVVSDETSWRSLSGVRANIRILQLVPNLKNFQSMLRCIKLWARRRGVYSHLHGFFGGIHLAILAAHVCQRYPNASICALMAIFFDYFSHWRWPEPVILQDSSIPFKYPDGRSFMPILMPCSPFEWCNSNITRSTFDKIKAEFQQGYLITRDLARSDFNWICLFEPFPYTKRYSHFLRICLTAHDGDELRDWVGWVKSRFRSLLLKLETVQGYCDPNPTEYVDHNVAEPNVVFFWGLSPNGSFSTNVDSLKEDFMKSVNKEDMYSGCQGSPCKLDMLVVQSCQLPKHIHLDWSPQRD</sequence>
<dbReference type="Pfam" id="PF04926">
    <property type="entry name" value="PAP_RNA-bind"/>
    <property type="match status" value="1"/>
</dbReference>
<evidence type="ECO:0000259" key="15">
    <source>
        <dbReference type="Pfam" id="PF04928"/>
    </source>
</evidence>
<feature type="binding site" evidence="12">
    <location>
        <position position="265"/>
    </location>
    <ligand>
        <name>ATP</name>
        <dbReference type="ChEBI" id="CHEBI:30616"/>
    </ligand>
</feature>
<dbReference type="GO" id="GO:1990817">
    <property type="term" value="F:poly(A) RNA polymerase activity"/>
    <property type="evidence" value="ECO:0007669"/>
    <property type="project" value="UniProtKB-UniRule"/>
</dbReference>
<dbReference type="SUPFAM" id="SSF81301">
    <property type="entry name" value="Nucleotidyltransferase"/>
    <property type="match status" value="1"/>
</dbReference>
<dbReference type="InterPro" id="IPR007010">
    <property type="entry name" value="PolA_pol_RNA-bd_dom"/>
</dbReference>
<evidence type="ECO:0000256" key="2">
    <source>
        <dbReference type="ARBA" id="ARBA00004123"/>
    </source>
</evidence>
<comment type="similarity">
    <text evidence="3 11">Belongs to the poly(A) polymerase family.</text>
</comment>
<dbReference type="InterPro" id="IPR048840">
    <property type="entry name" value="PolA_pol_NTPase"/>
</dbReference>
<dbReference type="FunFam" id="1.10.1410.10:FF:000001">
    <property type="entry name" value="Putative poly(A) polymerase gamma"/>
    <property type="match status" value="1"/>
</dbReference>
<dbReference type="GO" id="GO:0046872">
    <property type="term" value="F:metal ion binding"/>
    <property type="evidence" value="ECO:0007669"/>
    <property type="project" value="UniProtKB-KW"/>
</dbReference>
<evidence type="ECO:0000256" key="10">
    <source>
        <dbReference type="ARBA" id="ARBA00023242"/>
    </source>
</evidence>
<dbReference type="AlphaFoldDB" id="A0A9D5CUP5"/>
<feature type="domain" description="Poly(A) polymerase central" evidence="15">
    <location>
        <begin position="256"/>
        <end position="390"/>
    </location>
</feature>
<dbReference type="InterPro" id="IPR014492">
    <property type="entry name" value="PolyA_polymerase"/>
</dbReference>
<feature type="binding site" evidence="13">
    <location>
        <position position="150"/>
    </location>
    <ligand>
        <name>Mg(2+)</name>
        <dbReference type="ChEBI" id="CHEBI:18420"/>
        <label>2</label>
        <note>catalytic</note>
    </ligand>
</feature>
<evidence type="ECO:0000313" key="18">
    <source>
        <dbReference type="Proteomes" id="UP001085076"/>
    </source>
</evidence>
<dbReference type="SUPFAM" id="SSF55003">
    <property type="entry name" value="PAP/Archaeal CCA-adding enzyme, C-terminal domain"/>
    <property type="match status" value="1"/>
</dbReference>
<dbReference type="InterPro" id="IPR011068">
    <property type="entry name" value="NuclTrfase_I-like_C"/>
</dbReference>
<dbReference type="PIRSF" id="PIRSF018425">
    <property type="entry name" value="PolyA_polymerase"/>
    <property type="match status" value="1"/>
</dbReference>
<dbReference type="CDD" id="cd05402">
    <property type="entry name" value="NT_PAP_TUTase"/>
    <property type="match status" value="1"/>
</dbReference>
<keyword evidence="6 13" id="KW-0479">Metal-binding</keyword>
<feature type="binding site" evidence="13">
    <location>
        <position position="150"/>
    </location>
    <ligand>
        <name>Mg(2+)</name>
        <dbReference type="ChEBI" id="CHEBI:18420"/>
        <label>1</label>
        <note>catalytic</note>
    </ligand>
</feature>
<reference evidence="17" key="1">
    <citation type="submission" date="2021-03" db="EMBL/GenBank/DDBJ databases">
        <authorList>
            <person name="Li Z."/>
            <person name="Yang C."/>
        </authorList>
    </citation>
    <scope>NUCLEOTIDE SEQUENCE</scope>
    <source>
        <strain evidence="17">Dzin_1.0</strain>
        <tissue evidence="17">Leaf</tissue>
    </source>
</reference>
<comment type="cofactor">
    <cofactor evidence="13">
        <name>Mg(2+)</name>
        <dbReference type="ChEBI" id="CHEBI:18420"/>
    </cofactor>
    <text evidence="13">Binds 2 magnesium ions. Also active with manganese.</text>
</comment>
<dbReference type="GO" id="GO:0005524">
    <property type="term" value="F:ATP binding"/>
    <property type="evidence" value="ECO:0007669"/>
    <property type="project" value="UniProtKB-UniRule"/>
</dbReference>
<feature type="binding site" evidence="13">
    <location>
        <position position="205"/>
    </location>
    <ligand>
        <name>Mg(2+)</name>
        <dbReference type="ChEBI" id="CHEBI:18420"/>
        <label>2</label>
        <note>catalytic</note>
    </ligand>
</feature>
<keyword evidence="5 11" id="KW-0808">Transferase</keyword>
<evidence type="ECO:0000256" key="4">
    <source>
        <dbReference type="ARBA" id="ARBA00022664"/>
    </source>
</evidence>
<dbReference type="Pfam" id="PF04928">
    <property type="entry name" value="PAP_central"/>
    <property type="match status" value="1"/>
</dbReference>
<keyword evidence="10 11" id="KW-0539">Nucleus</keyword>
<evidence type="ECO:0000256" key="11">
    <source>
        <dbReference type="PIRNR" id="PIRNR018425"/>
    </source>
</evidence>
<feature type="binding site" evidence="13">
    <location>
        <position position="152"/>
    </location>
    <ligand>
        <name>Mg(2+)</name>
        <dbReference type="ChEBI" id="CHEBI:18420"/>
        <label>2</label>
        <note>catalytic</note>
    </ligand>
</feature>
<organism evidence="17 18">
    <name type="scientific">Dioscorea zingiberensis</name>
    <dbReference type="NCBI Taxonomy" id="325984"/>
    <lineage>
        <taxon>Eukaryota</taxon>
        <taxon>Viridiplantae</taxon>
        <taxon>Streptophyta</taxon>
        <taxon>Embryophyta</taxon>
        <taxon>Tracheophyta</taxon>
        <taxon>Spermatophyta</taxon>
        <taxon>Magnoliopsida</taxon>
        <taxon>Liliopsida</taxon>
        <taxon>Dioscoreales</taxon>
        <taxon>Dioscoreaceae</taxon>
        <taxon>Dioscorea</taxon>
    </lineage>
</organism>
<dbReference type="GO" id="GO:0003723">
    <property type="term" value="F:RNA binding"/>
    <property type="evidence" value="ECO:0007669"/>
    <property type="project" value="UniProtKB-UniRule"/>
</dbReference>
<dbReference type="EMBL" id="JAGGNH010000003">
    <property type="protein sequence ID" value="KAJ0979961.1"/>
    <property type="molecule type" value="Genomic_DNA"/>
</dbReference>
<dbReference type="Proteomes" id="UP001085076">
    <property type="component" value="Miscellaneous, Linkage group lg03"/>
</dbReference>
<evidence type="ECO:0000256" key="9">
    <source>
        <dbReference type="ARBA" id="ARBA00022842"/>
    </source>
</evidence>
<dbReference type="GO" id="GO:0031123">
    <property type="term" value="P:RNA 3'-end processing"/>
    <property type="evidence" value="ECO:0007669"/>
    <property type="project" value="InterPro"/>
</dbReference>
<keyword evidence="9 13" id="KW-0460">Magnesium</keyword>
<reference evidence="17" key="2">
    <citation type="journal article" date="2022" name="Hortic Res">
        <title>The genome of Dioscorea zingiberensis sheds light on the biosynthesis, origin and evolution of the medicinally important diosgenin saponins.</title>
        <authorList>
            <person name="Li Y."/>
            <person name="Tan C."/>
            <person name="Li Z."/>
            <person name="Guo J."/>
            <person name="Li S."/>
            <person name="Chen X."/>
            <person name="Wang C."/>
            <person name="Dai X."/>
            <person name="Yang H."/>
            <person name="Song W."/>
            <person name="Hou L."/>
            <person name="Xu J."/>
            <person name="Tong Z."/>
            <person name="Xu A."/>
            <person name="Yuan X."/>
            <person name="Wang W."/>
            <person name="Yang Q."/>
            <person name="Chen L."/>
            <person name="Sun Z."/>
            <person name="Wang K."/>
            <person name="Pan B."/>
            <person name="Chen J."/>
            <person name="Bao Y."/>
            <person name="Liu F."/>
            <person name="Qi X."/>
            <person name="Gang D.R."/>
            <person name="Wen J."/>
            <person name="Li J."/>
        </authorList>
    </citation>
    <scope>NUCLEOTIDE SEQUENCE</scope>
    <source>
        <strain evidence="17">Dzin_1.0</strain>
    </source>
</reference>
<dbReference type="FunFam" id="3.30.460.10:FF:000002">
    <property type="entry name" value="Poly(A) polymerase alpha, putative"/>
    <property type="match status" value="1"/>
</dbReference>
<evidence type="ECO:0000256" key="1">
    <source>
        <dbReference type="ARBA" id="ARBA00001936"/>
    </source>
</evidence>
<gene>
    <name evidence="17" type="ORF">J5N97_015435</name>
</gene>
<dbReference type="PANTHER" id="PTHR10682:SF33">
    <property type="entry name" value="NUCLEAR POLY(A) POLYMERASE 3"/>
    <property type="match status" value="1"/>
</dbReference>
<evidence type="ECO:0000256" key="8">
    <source>
        <dbReference type="ARBA" id="ARBA00022840"/>
    </source>
</evidence>
<dbReference type="FunFam" id="3.30.70.590:FF:000005">
    <property type="entry name" value="Nuclear poly(A) polymerase 3"/>
    <property type="match status" value="1"/>
</dbReference>
<evidence type="ECO:0000256" key="6">
    <source>
        <dbReference type="ARBA" id="ARBA00022723"/>
    </source>
</evidence>
<protein>
    <recommendedName>
        <fullName evidence="11">Poly(A) polymerase</fullName>
        <ecNumber evidence="11">2.7.7.19</ecNumber>
    </recommendedName>
</protein>
<keyword evidence="4 11" id="KW-0507">mRNA processing</keyword>
<feature type="domain" description="Poly(A) polymerase nucleotidyltransferase" evidence="16">
    <location>
        <begin position="71"/>
        <end position="251"/>
    </location>
</feature>
<evidence type="ECO:0000256" key="12">
    <source>
        <dbReference type="PIRSR" id="PIRSR018425-1"/>
    </source>
</evidence>
<feature type="binding site" evidence="12">
    <location>
        <begin position="150"/>
        <end position="152"/>
    </location>
    <ligand>
        <name>ATP</name>
        <dbReference type="ChEBI" id="CHEBI:30616"/>
    </ligand>
</feature>
<comment type="function">
    <text evidence="11">Polymerase that creates the 3'-poly(A) tail of mRNA's.</text>
</comment>
<evidence type="ECO:0000256" key="3">
    <source>
        <dbReference type="ARBA" id="ARBA00010912"/>
    </source>
</evidence>
<keyword evidence="18" id="KW-1185">Reference proteome</keyword>
<dbReference type="Gene3D" id="3.30.460.10">
    <property type="entry name" value="Beta Polymerase, domain 2"/>
    <property type="match status" value="1"/>
</dbReference>
<dbReference type="EC" id="2.7.7.19" evidence="11"/>
<feature type="binding site" evidence="13">
    <location>
        <position position="152"/>
    </location>
    <ligand>
        <name>Mg(2+)</name>
        <dbReference type="ChEBI" id="CHEBI:18420"/>
        <label>1</label>
        <note>catalytic</note>
    </ligand>
</feature>
<evidence type="ECO:0000256" key="13">
    <source>
        <dbReference type="PIRSR" id="PIRSR018425-2"/>
    </source>
</evidence>
<dbReference type="InterPro" id="IPR007012">
    <property type="entry name" value="PolA_pol_cen_dom"/>
</dbReference>
<evidence type="ECO:0000256" key="5">
    <source>
        <dbReference type="ARBA" id="ARBA00022679"/>
    </source>
</evidence>
<evidence type="ECO:0000259" key="14">
    <source>
        <dbReference type="Pfam" id="PF04926"/>
    </source>
</evidence>
<dbReference type="GO" id="GO:0005634">
    <property type="term" value="C:nucleus"/>
    <property type="evidence" value="ECO:0007669"/>
    <property type="project" value="UniProtKB-SubCell"/>
</dbReference>
<evidence type="ECO:0000256" key="7">
    <source>
        <dbReference type="ARBA" id="ARBA00022741"/>
    </source>
</evidence>
<comment type="caution">
    <text evidence="17">The sequence shown here is derived from an EMBL/GenBank/DDBJ whole genome shotgun (WGS) entry which is preliminary data.</text>
</comment>
<feature type="binding site" evidence="12">
    <location>
        <position position="205"/>
    </location>
    <ligand>
        <name>ATP</name>
        <dbReference type="ChEBI" id="CHEBI:30616"/>
    </ligand>
</feature>
<proteinExistence type="inferred from homology"/>